<evidence type="ECO:0000259" key="3">
    <source>
        <dbReference type="PROSITE" id="PS51898"/>
    </source>
</evidence>
<dbReference type="RefSeq" id="WP_377708946.1">
    <property type="nucleotide sequence ID" value="NZ_JBHSMP010000005.1"/>
</dbReference>
<dbReference type="Gene3D" id="1.10.443.10">
    <property type="entry name" value="Intergrase catalytic core"/>
    <property type="match status" value="1"/>
</dbReference>
<keyword evidence="2" id="KW-0233">DNA recombination</keyword>
<dbReference type="InterPro" id="IPR002104">
    <property type="entry name" value="Integrase_catalytic"/>
</dbReference>
<dbReference type="SUPFAM" id="SSF56349">
    <property type="entry name" value="DNA breaking-rejoining enzymes"/>
    <property type="match status" value="1"/>
</dbReference>
<feature type="domain" description="Tyr recombinase" evidence="3">
    <location>
        <begin position="116"/>
        <end position="305"/>
    </location>
</feature>
<evidence type="ECO:0000313" key="4">
    <source>
        <dbReference type="EMBL" id="MFC5427498.1"/>
    </source>
</evidence>
<dbReference type="PROSITE" id="PS51898">
    <property type="entry name" value="TYR_RECOMBINASE"/>
    <property type="match status" value="1"/>
</dbReference>
<keyword evidence="5" id="KW-1185">Reference proteome</keyword>
<comment type="caution">
    <text evidence="4">The sequence shown here is derived from an EMBL/GenBank/DDBJ whole genome shotgun (WGS) entry which is preliminary data.</text>
</comment>
<evidence type="ECO:0000256" key="2">
    <source>
        <dbReference type="ARBA" id="ARBA00023172"/>
    </source>
</evidence>
<gene>
    <name evidence="4" type="ORF">ACFPTO_01545</name>
</gene>
<proteinExistence type="predicted"/>
<sequence>MKADLAVTLGELIQRCLDTDPRFQLSPNVLLITKNVLYLKYRLKNMKKRLRAYSVENLTTTVLAKYRDERLKVVCAGTVLREISIIESVYKIAKRDWGMRLPNPFKELIRPEYHGQRDRILTEAEKECLWNALRSTDELWEPRKAKNNINPHLLPLAKLALETTMRRSEMLELTWDRVDLERRVVYLEITKNGKPRTVPLSSGAVRIFEEIAEARKKFPLEELERASNRVLPISYRVVDQAWMRAVKRAGIKDFRFHDLRHCAITHMAKKIPNVIELAAISGHSNLKLLQRYYHTRPEELALKLG</sequence>
<keyword evidence="1" id="KW-0229">DNA integration</keyword>
<dbReference type="PANTHER" id="PTHR30349:SF94">
    <property type="entry name" value="INTEGRASE_RECOMBINASE HI_1414-RELATED"/>
    <property type="match status" value="1"/>
</dbReference>
<evidence type="ECO:0000313" key="5">
    <source>
        <dbReference type="Proteomes" id="UP001596103"/>
    </source>
</evidence>
<dbReference type="InterPro" id="IPR011010">
    <property type="entry name" value="DNA_brk_join_enz"/>
</dbReference>
<dbReference type="InterPro" id="IPR013762">
    <property type="entry name" value="Integrase-like_cat_sf"/>
</dbReference>
<dbReference type="Proteomes" id="UP001596103">
    <property type="component" value="Unassembled WGS sequence"/>
</dbReference>
<dbReference type="PANTHER" id="PTHR30349">
    <property type="entry name" value="PHAGE INTEGRASE-RELATED"/>
    <property type="match status" value="1"/>
</dbReference>
<reference evidence="5" key="1">
    <citation type="journal article" date="2019" name="Int. J. Syst. Evol. Microbiol.">
        <title>The Global Catalogue of Microorganisms (GCM) 10K type strain sequencing project: providing services to taxonomists for standard genome sequencing and annotation.</title>
        <authorList>
            <consortium name="The Broad Institute Genomics Platform"/>
            <consortium name="The Broad Institute Genome Sequencing Center for Infectious Disease"/>
            <person name="Wu L."/>
            <person name="Ma J."/>
        </authorList>
    </citation>
    <scope>NUCLEOTIDE SEQUENCE [LARGE SCALE GENOMIC DNA]</scope>
    <source>
        <strain evidence="5">CCUG 56042</strain>
    </source>
</reference>
<dbReference type="EMBL" id="JBHSMP010000005">
    <property type="protein sequence ID" value="MFC5427498.1"/>
    <property type="molecule type" value="Genomic_DNA"/>
</dbReference>
<organism evidence="4 5">
    <name type="scientific">Paraburkholderia denitrificans</name>
    <dbReference type="NCBI Taxonomy" id="694025"/>
    <lineage>
        <taxon>Bacteria</taxon>
        <taxon>Pseudomonadati</taxon>
        <taxon>Pseudomonadota</taxon>
        <taxon>Betaproteobacteria</taxon>
        <taxon>Burkholderiales</taxon>
        <taxon>Burkholderiaceae</taxon>
        <taxon>Paraburkholderia</taxon>
    </lineage>
</organism>
<accession>A0ABW0J393</accession>
<evidence type="ECO:0000256" key="1">
    <source>
        <dbReference type="ARBA" id="ARBA00022908"/>
    </source>
</evidence>
<dbReference type="CDD" id="cd00796">
    <property type="entry name" value="INT_Rci_Hp1_C"/>
    <property type="match status" value="1"/>
</dbReference>
<protein>
    <submittedName>
        <fullName evidence="4">Site-specific integrase</fullName>
    </submittedName>
</protein>
<name>A0ABW0J393_9BURK</name>
<dbReference type="Pfam" id="PF00589">
    <property type="entry name" value="Phage_integrase"/>
    <property type="match status" value="1"/>
</dbReference>
<dbReference type="InterPro" id="IPR050090">
    <property type="entry name" value="Tyrosine_recombinase_XerCD"/>
</dbReference>